<dbReference type="AlphaFoldDB" id="A0A4P5NS02"/>
<gene>
    <name evidence="1" type="primary">soxG</name>
    <name evidence="1" type="ORF">MSKU9_0722</name>
</gene>
<name>A0A4P5NS02_9PROT</name>
<dbReference type="InterPro" id="IPR007375">
    <property type="entry name" value="SoxG"/>
</dbReference>
<evidence type="ECO:0000313" key="1">
    <source>
        <dbReference type="EMBL" id="GCE82581.1"/>
    </source>
</evidence>
<keyword evidence="2" id="KW-1185">Reference proteome</keyword>
<sequence length="201" mass="21036">MSDILPAIAPVPSGVFTPPTGIHAARITIASGPSRQLVSLQCGPEVRAVVQAALKAAYGVELPETPAAITGHDGICFIWSGADQWLVSAPDGQPDLATALRNLTRSHAAITRQGDGRAIVRVSGPDARAILSKLIPIDLHPRMFGPGSTALTLAGHVPVQILQQDMVPTYDIFVFRSLAHSLHHDLCHAACGGVPLSEISS</sequence>
<dbReference type="Gene3D" id="3.30.1360.120">
    <property type="entry name" value="Probable tRNA modification gtpase trme, domain 1"/>
    <property type="match status" value="1"/>
</dbReference>
<dbReference type="SUPFAM" id="SSF103025">
    <property type="entry name" value="Folate-binding domain"/>
    <property type="match status" value="1"/>
</dbReference>
<protein>
    <submittedName>
        <fullName evidence="1">Sarcosine oxidase gamma subunit</fullName>
    </submittedName>
</protein>
<reference evidence="2" key="1">
    <citation type="submission" date="2017-01" db="EMBL/GenBank/DDBJ databases">
        <title>Komagataeibacter sp. MSKU9 whole genome sequencing project.</title>
        <authorList>
            <person name="Matsutani M."/>
            <person name="Naloka K."/>
            <person name="Theeragool G."/>
            <person name="Yakushi T."/>
            <person name="Matsushita K."/>
        </authorList>
    </citation>
    <scope>NUCLEOTIDE SEQUENCE [LARGE SCALE GENOMIC DNA]</scope>
    <source>
        <strain evidence="2">MSKU9</strain>
    </source>
</reference>
<accession>A0A4P5NS02</accession>
<dbReference type="Pfam" id="PF04268">
    <property type="entry name" value="SoxG"/>
    <property type="match status" value="1"/>
</dbReference>
<dbReference type="OrthoDB" id="9814782at2"/>
<dbReference type="Gene3D" id="3.30.70.1520">
    <property type="entry name" value="Heterotetrameric sarcosine oxidase"/>
    <property type="match status" value="1"/>
</dbReference>
<dbReference type="InterPro" id="IPR027266">
    <property type="entry name" value="TrmE/GcvT-like"/>
</dbReference>
<evidence type="ECO:0000313" key="2">
    <source>
        <dbReference type="Proteomes" id="UP000315095"/>
    </source>
</evidence>
<proteinExistence type="predicted"/>
<comment type="caution">
    <text evidence="1">The sequence shown here is derived from an EMBL/GenBank/DDBJ whole genome shotgun (WGS) entry which is preliminary data.</text>
</comment>
<dbReference type="EMBL" id="BDLU01000024">
    <property type="protein sequence ID" value="GCE82581.1"/>
    <property type="molecule type" value="Genomic_DNA"/>
</dbReference>
<organism evidence="1 2">
    <name type="scientific">Komagataeibacter diospyri</name>
    <dbReference type="NCBI Taxonomy" id="1932662"/>
    <lineage>
        <taxon>Bacteria</taxon>
        <taxon>Pseudomonadati</taxon>
        <taxon>Pseudomonadota</taxon>
        <taxon>Alphaproteobacteria</taxon>
        <taxon>Acetobacterales</taxon>
        <taxon>Acetobacteraceae</taxon>
        <taxon>Komagataeibacter</taxon>
    </lineage>
</organism>
<dbReference type="RefSeq" id="WP_141259978.1">
    <property type="nucleotide sequence ID" value="NZ_BDLU01000024.1"/>
</dbReference>
<dbReference type="Proteomes" id="UP000315095">
    <property type="component" value="Unassembled WGS sequence"/>
</dbReference>